<protein>
    <recommendedName>
        <fullName evidence="3">DUF1569 domain-containing protein</fullName>
    </recommendedName>
</protein>
<dbReference type="Gene3D" id="1.20.120.450">
    <property type="entry name" value="dinb family like domain"/>
    <property type="match status" value="1"/>
</dbReference>
<reference evidence="1 2" key="1">
    <citation type="journal article" date="2016" name="Int. J. Syst. Evol. Microbiol.">
        <title>Panacibacter ginsenosidivorans gen. nov., sp. nov., with ginsenoside converting activity isolated from soil of a ginseng field.</title>
        <authorList>
            <person name="Siddiqi M.Z."/>
            <person name="Muhammad Shafi S."/>
            <person name="Choi K.D."/>
            <person name="Im W.T."/>
        </authorList>
    </citation>
    <scope>NUCLEOTIDE SEQUENCE [LARGE SCALE GENOMIC DNA]</scope>
    <source>
        <strain evidence="1 2">Gsoil1550</strain>
    </source>
</reference>
<accession>A0A5B8VD94</accession>
<evidence type="ECO:0008006" key="3">
    <source>
        <dbReference type="Google" id="ProtNLM"/>
    </source>
</evidence>
<keyword evidence="2" id="KW-1185">Reference proteome</keyword>
<organism evidence="1 2">
    <name type="scientific">Panacibacter ginsenosidivorans</name>
    <dbReference type="NCBI Taxonomy" id="1813871"/>
    <lineage>
        <taxon>Bacteria</taxon>
        <taxon>Pseudomonadati</taxon>
        <taxon>Bacteroidota</taxon>
        <taxon>Chitinophagia</taxon>
        <taxon>Chitinophagales</taxon>
        <taxon>Chitinophagaceae</taxon>
        <taxon>Panacibacter</taxon>
    </lineage>
</organism>
<evidence type="ECO:0000313" key="2">
    <source>
        <dbReference type="Proteomes" id="UP000321533"/>
    </source>
</evidence>
<dbReference type="InterPro" id="IPR034660">
    <property type="entry name" value="DinB/YfiT-like"/>
</dbReference>
<dbReference type="KEGG" id="pgin:FRZ67_15350"/>
<proteinExistence type="predicted"/>
<dbReference type="OrthoDB" id="2599194at2"/>
<dbReference type="AlphaFoldDB" id="A0A5B8VD94"/>
<evidence type="ECO:0000313" key="1">
    <source>
        <dbReference type="EMBL" id="QEC68616.1"/>
    </source>
</evidence>
<dbReference type="EMBL" id="CP042435">
    <property type="protein sequence ID" value="QEC68616.1"/>
    <property type="molecule type" value="Genomic_DNA"/>
</dbReference>
<name>A0A5B8VD94_9BACT</name>
<sequence length="153" mass="17727">MNTVKLEFLENEMISLFKKISPDTKPLWGVMNAQQMVEHFSETTRYANGKIKLPLFTDLDYLPKLRVFMLSERPFRENTKNPMLGETPAATRNASLQEAVAELESEVNHFFAAFARNENLITQNPIFGELNFEQNVHLIHKHALHHLKQFGML</sequence>
<dbReference type="RefSeq" id="WP_147190819.1">
    <property type="nucleotide sequence ID" value="NZ_CP042435.1"/>
</dbReference>
<dbReference type="Proteomes" id="UP000321533">
    <property type="component" value="Chromosome"/>
</dbReference>
<gene>
    <name evidence="1" type="ORF">FRZ67_15350</name>
</gene>